<comment type="caution">
    <text evidence="1">The sequence shown here is derived from an EMBL/GenBank/DDBJ whole genome shotgun (WGS) entry which is preliminary data.</text>
</comment>
<dbReference type="Proteomes" id="UP000692954">
    <property type="component" value="Unassembled WGS sequence"/>
</dbReference>
<dbReference type="AlphaFoldDB" id="A0A8S1N7A4"/>
<protein>
    <submittedName>
        <fullName evidence="1">Uncharacterized protein</fullName>
    </submittedName>
</protein>
<evidence type="ECO:0000313" key="2">
    <source>
        <dbReference type="Proteomes" id="UP000692954"/>
    </source>
</evidence>
<sequence>MEIQIGLIKENMKKNGKINKEYESGIFYHIYKYILEGEQDQQKSKWKMDRKIITIFFWSKYKSEQFTQLWQKDLG</sequence>
<accession>A0A8S1N7A4</accession>
<name>A0A8S1N7A4_9CILI</name>
<gene>
    <name evidence="1" type="ORF">PSON_ATCC_30995.1.T0490079</name>
</gene>
<organism evidence="1 2">
    <name type="scientific">Paramecium sonneborni</name>
    <dbReference type="NCBI Taxonomy" id="65129"/>
    <lineage>
        <taxon>Eukaryota</taxon>
        <taxon>Sar</taxon>
        <taxon>Alveolata</taxon>
        <taxon>Ciliophora</taxon>
        <taxon>Intramacronucleata</taxon>
        <taxon>Oligohymenophorea</taxon>
        <taxon>Peniculida</taxon>
        <taxon>Parameciidae</taxon>
        <taxon>Paramecium</taxon>
    </lineage>
</organism>
<reference evidence="1" key="1">
    <citation type="submission" date="2021-01" db="EMBL/GenBank/DDBJ databases">
        <authorList>
            <consortium name="Genoscope - CEA"/>
            <person name="William W."/>
        </authorList>
    </citation>
    <scope>NUCLEOTIDE SEQUENCE</scope>
</reference>
<proteinExistence type="predicted"/>
<evidence type="ECO:0000313" key="1">
    <source>
        <dbReference type="EMBL" id="CAD8085911.1"/>
    </source>
</evidence>
<keyword evidence="2" id="KW-1185">Reference proteome</keyword>
<dbReference type="EMBL" id="CAJJDN010000049">
    <property type="protein sequence ID" value="CAD8085911.1"/>
    <property type="molecule type" value="Genomic_DNA"/>
</dbReference>